<dbReference type="InterPro" id="IPR036291">
    <property type="entry name" value="NAD(P)-bd_dom_sf"/>
</dbReference>
<dbReference type="InterPro" id="IPR000683">
    <property type="entry name" value="Gfo/Idh/MocA-like_OxRdtase_N"/>
</dbReference>
<evidence type="ECO:0000313" key="5">
    <source>
        <dbReference type="Proteomes" id="UP000199025"/>
    </source>
</evidence>
<dbReference type="SUPFAM" id="SSF51735">
    <property type="entry name" value="NAD(P)-binding Rossmann-fold domains"/>
    <property type="match status" value="1"/>
</dbReference>
<dbReference type="Pfam" id="PF01408">
    <property type="entry name" value="GFO_IDH_MocA"/>
    <property type="match status" value="1"/>
</dbReference>
<reference evidence="4 5" key="1">
    <citation type="submission" date="2016-10" db="EMBL/GenBank/DDBJ databases">
        <authorList>
            <person name="de Groot N.N."/>
        </authorList>
    </citation>
    <scope>NUCLEOTIDE SEQUENCE [LARGE SCALE GENOMIC DNA]</scope>
    <source>
        <strain evidence="4 5">DSM 44468</strain>
    </source>
</reference>
<dbReference type="Gene3D" id="3.40.50.720">
    <property type="entry name" value="NAD(P)-binding Rossmann-like Domain"/>
    <property type="match status" value="1"/>
</dbReference>
<keyword evidence="5" id="KW-1185">Reference proteome</keyword>
<dbReference type="Proteomes" id="UP000199025">
    <property type="component" value="Unassembled WGS sequence"/>
</dbReference>
<evidence type="ECO:0000259" key="2">
    <source>
        <dbReference type="Pfam" id="PF01408"/>
    </source>
</evidence>
<evidence type="ECO:0000313" key="4">
    <source>
        <dbReference type="EMBL" id="SFK79361.1"/>
    </source>
</evidence>
<dbReference type="STRING" id="115433.SAMN05421835_13428"/>
<proteinExistence type="predicted"/>
<dbReference type="EMBL" id="FORP01000034">
    <property type="protein sequence ID" value="SFK79361.1"/>
    <property type="molecule type" value="Genomic_DNA"/>
</dbReference>
<dbReference type="SUPFAM" id="SSF55347">
    <property type="entry name" value="Glyceraldehyde-3-phosphate dehydrogenase-like, C-terminal domain"/>
    <property type="match status" value="1"/>
</dbReference>
<dbReference type="Gene3D" id="3.30.360.10">
    <property type="entry name" value="Dihydrodipicolinate Reductase, domain 2"/>
    <property type="match status" value="1"/>
</dbReference>
<dbReference type="OrthoDB" id="9815825at2"/>
<dbReference type="Pfam" id="PF22685">
    <property type="entry name" value="Gal80p_C-like"/>
    <property type="match status" value="1"/>
</dbReference>
<dbReference type="GO" id="GO:0000166">
    <property type="term" value="F:nucleotide binding"/>
    <property type="evidence" value="ECO:0007669"/>
    <property type="project" value="InterPro"/>
</dbReference>
<organism evidence="4 5">
    <name type="scientific">Amycolatopsis sacchari</name>
    <dbReference type="NCBI Taxonomy" id="115433"/>
    <lineage>
        <taxon>Bacteria</taxon>
        <taxon>Bacillati</taxon>
        <taxon>Actinomycetota</taxon>
        <taxon>Actinomycetes</taxon>
        <taxon>Pseudonocardiales</taxon>
        <taxon>Pseudonocardiaceae</taxon>
        <taxon>Amycolatopsis</taxon>
    </lineage>
</organism>
<sequence length="333" mass="34469">MTIRVGILGASPDRGWAGRSHIPALRRLDGYELAAVGTSRAESAARAGEAFGVPAFTDPRALAEAVDLVVVTVRVPAHAELVRAALAAGKDVYCEWPLARTAREAEELAAEAEAAGVRTVVGLQARYSPALVRARELLPSLGRLTSITVYAARGKGAEDVVPEWTAYTYDAASGAGLVEVYGGHTLDAIAFLGGEITDLSAAVSVQRAHHVTDTGRSIEVTAPDHFLAHATLAGGAVASLHVHDGRVGGSRVRIEITGTRGDLTLTADADGDPLGGQLQISPLRGIDVPEPDLPAEAVNVAGLYRAFAAGAPVPGFAAGVRLHRLLETATARP</sequence>
<dbReference type="GO" id="GO:0016491">
    <property type="term" value="F:oxidoreductase activity"/>
    <property type="evidence" value="ECO:0007669"/>
    <property type="project" value="UniProtKB-KW"/>
</dbReference>
<feature type="domain" description="Gfo/Idh/MocA-like oxidoreductase N-terminal" evidence="2">
    <location>
        <begin position="3"/>
        <end position="122"/>
    </location>
</feature>
<dbReference type="PANTHER" id="PTHR43818:SF11">
    <property type="entry name" value="BCDNA.GH03377"/>
    <property type="match status" value="1"/>
</dbReference>
<feature type="domain" description="Gal80p-like C-terminal" evidence="3">
    <location>
        <begin position="129"/>
        <end position="266"/>
    </location>
</feature>
<evidence type="ECO:0000256" key="1">
    <source>
        <dbReference type="ARBA" id="ARBA00023002"/>
    </source>
</evidence>
<protein>
    <submittedName>
        <fullName evidence="4">Predicted dehydrogenase</fullName>
    </submittedName>
</protein>
<dbReference type="InterPro" id="IPR055080">
    <property type="entry name" value="Gal80p-like_C"/>
</dbReference>
<accession>A0A1I4CHA9</accession>
<gene>
    <name evidence="4" type="ORF">SAMN05421835_13428</name>
</gene>
<dbReference type="AlphaFoldDB" id="A0A1I4CHA9"/>
<keyword evidence="1" id="KW-0560">Oxidoreductase</keyword>
<dbReference type="RefSeq" id="WP_091516002.1">
    <property type="nucleotide sequence ID" value="NZ_FORP01000034.1"/>
</dbReference>
<dbReference type="InterPro" id="IPR050463">
    <property type="entry name" value="Gfo/Idh/MocA_oxidrdct_glycsds"/>
</dbReference>
<name>A0A1I4CHA9_9PSEU</name>
<evidence type="ECO:0000259" key="3">
    <source>
        <dbReference type="Pfam" id="PF22685"/>
    </source>
</evidence>
<dbReference type="PANTHER" id="PTHR43818">
    <property type="entry name" value="BCDNA.GH03377"/>
    <property type="match status" value="1"/>
</dbReference>